<feature type="domain" description="HTH cro/C1-type" evidence="2">
    <location>
        <begin position="9"/>
        <end position="63"/>
    </location>
</feature>
<dbReference type="SUPFAM" id="SSF47413">
    <property type="entry name" value="lambda repressor-like DNA-binding domains"/>
    <property type="match status" value="1"/>
</dbReference>
<dbReference type="SUPFAM" id="SSF51182">
    <property type="entry name" value="RmlC-like cupins"/>
    <property type="match status" value="1"/>
</dbReference>
<sequence length="188" mass="21333">MKSEVGQRIASYRKKQNLSLEELALRTNLESEFLRALEEMETYPSLGPLLKIARALGVRLGTFLDDHFTDDPLVTRLEKRQQQIVTHRGDKAKPETVFYSLGKGKVDRHMEPFFVELMPESAKEPGLSSHEGEEFIVVTSGKAQLIYGQETYTLNTGDSVYYNSVVPHHLGCYGDEKATIYAVLYFPE</sequence>
<dbReference type="Gene3D" id="1.10.260.40">
    <property type="entry name" value="lambda repressor-like DNA-binding domains"/>
    <property type="match status" value="1"/>
</dbReference>
<evidence type="ECO:0000313" key="4">
    <source>
        <dbReference type="Proteomes" id="UP000032233"/>
    </source>
</evidence>
<dbReference type="PATRIC" id="fig|1429043.3.peg.1903"/>
<dbReference type="InterPro" id="IPR014710">
    <property type="entry name" value="RmlC-like_jellyroll"/>
</dbReference>
<dbReference type="Pfam" id="PF07883">
    <property type="entry name" value="Cupin_2"/>
    <property type="match status" value="1"/>
</dbReference>
<dbReference type="OrthoDB" id="5343295at2"/>
<dbReference type="CDD" id="cd00093">
    <property type="entry name" value="HTH_XRE"/>
    <property type="match status" value="1"/>
</dbReference>
<dbReference type="InterPro" id="IPR001387">
    <property type="entry name" value="Cro/C1-type_HTH"/>
</dbReference>
<dbReference type="GO" id="GO:0005829">
    <property type="term" value="C:cytosol"/>
    <property type="evidence" value="ECO:0007669"/>
    <property type="project" value="TreeGrafter"/>
</dbReference>
<dbReference type="Gene3D" id="2.60.120.10">
    <property type="entry name" value="Jelly Rolls"/>
    <property type="match status" value="1"/>
</dbReference>
<gene>
    <name evidence="3" type="ORF">X474_08995</name>
</gene>
<dbReference type="RefSeq" id="WP_044348020.1">
    <property type="nucleotide sequence ID" value="NZ_AZAC01000011.1"/>
</dbReference>
<evidence type="ECO:0000256" key="1">
    <source>
        <dbReference type="ARBA" id="ARBA00023125"/>
    </source>
</evidence>
<dbReference type="InterPro" id="IPR011051">
    <property type="entry name" value="RmlC_Cupin_sf"/>
</dbReference>
<dbReference type="PANTHER" id="PTHR46797:SF19">
    <property type="entry name" value="BLL2473 PROTEIN"/>
    <property type="match status" value="1"/>
</dbReference>
<dbReference type="Proteomes" id="UP000032233">
    <property type="component" value="Unassembled WGS sequence"/>
</dbReference>
<dbReference type="EMBL" id="AZAC01000011">
    <property type="protein sequence ID" value="KIX14155.1"/>
    <property type="molecule type" value="Genomic_DNA"/>
</dbReference>
<dbReference type="SMART" id="SM00530">
    <property type="entry name" value="HTH_XRE"/>
    <property type="match status" value="1"/>
</dbReference>
<dbReference type="FunCoup" id="A0A0D2JX48">
    <property type="interactions" value="7"/>
</dbReference>
<dbReference type="InterPro" id="IPR010982">
    <property type="entry name" value="Lambda_DNA-bd_dom_sf"/>
</dbReference>
<dbReference type="InterPro" id="IPR013096">
    <property type="entry name" value="Cupin_2"/>
</dbReference>
<proteinExistence type="predicted"/>
<keyword evidence="1 3" id="KW-0238">DNA-binding</keyword>
<accession>A0A0D2JX48</accession>
<evidence type="ECO:0000313" key="3">
    <source>
        <dbReference type="EMBL" id="KIX14155.1"/>
    </source>
</evidence>
<dbReference type="PROSITE" id="PS50943">
    <property type="entry name" value="HTH_CROC1"/>
    <property type="match status" value="1"/>
</dbReference>
<dbReference type="STRING" id="1429043.X474_08995"/>
<dbReference type="InterPro" id="IPR050807">
    <property type="entry name" value="TransReg_Diox_bact_type"/>
</dbReference>
<keyword evidence="4" id="KW-1185">Reference proteome</keyword>
<dbReference type="InParanoid" id="A0A0D2JX48"/>
<name>A0A0D2JX48_9BACT</name>
<dbReference type="PANTHER" id="PTHR46797">
    <property type="entry name" value="HTH-TYPE TRANSCRIPTIONAL REGULATOR"/>
    <property type="match status" value="1"/>
</dbReference>
<comment type="caution">
    <text evidence="3">The sequence shown here is derived from an EMBL/GenBank/DDBJ whole genome shotgun (WGS) entry which is preliminary data.</text>
</comment>
<protein>
    <submittedName>
        <fullName evidence="3">DNA-binding protein</fullName>
    </submittedName>
</protein>
<reference evidence="3 4" key="1">
    <citation type="submission" date="2013-11" db="EMBL/GenBank/DDBJ databases">
        <title>Metagenomic analysis of a methanogenic consortium involved in long chain n-alkane degradation.</title>
        <authorList>
            <person name="Davidova I.A."/>
            <person name="Callaghan A.V."/>
            <person name="Wawrik B."/>
            <person name="Pruitt S."/>
            <person name="Marks C."/>
            <person name="Duncan K.E."/>
            <person name="Suflita J.M."/>
        </authorList>
    </citation>
    <scope>NUCLEOTIDE SEQUENCE [LARGE SCALE GENOMIC DNA]</scope>
    <source>
        <strain evidence="3 4">SPR</strain>
    </source>
</reference>
<dbReference type="Pfam" id="PF01381">
    <property type="entry name" value="HTH_3"/>
    <property type="match status" value="1"/>
</dbReference>
<dbReference type="CDD" id="cd02209">
    <property type="entry name" value="cupin_XRE_C"/>
    <property type="match status" value="1"/>
</dbReference>
<organism evidence="3 4">
    <name type="scientific">Dethiosulfatarculus sandiegensis</name>
    <dbReference type="NCBI Taxonomy" id="1429043"/>
    <lineage>
        <taxon>Bacteria</taxon>
        <taxon>Pseudomonadati</taxon>
        <taxon>Thermodesulfobacteriota</taxon>
        <taxon>Desulfarculia</taxon>
        <taxon>Desulfarculales</taxon>
        <taxon>Desulfarculaceae</taxon>
        <taxon>Dethiosulfatarculus</taxon>
    </lineage>
</organism>
<evidence type="ECO:0000259" key="2">
    <source>
        <dbReference type="PROSITE" id="PS50943"/>
    </source>
</evidence>
<dbReference type="GO" id="GO:0003677">
    <property type="term" value="F:DNA binding"/>
    <property type="evidence" value="ECO:0007669"/>
    <property type="project" value="UniProtKB-KW"/>
</dbReference>
<dbReference type="AlphaFoldDB" id="A0A0D2JX48"/>
<dbReference type="GO" id="GO:0003700">
    <property type="term" value="F:DNA-binding transcription factor activity"/>
    <property type="evidence" value="ECO:0007669"/>
    <property type="project" value="TreeGrafter"/>
</dbReference>